<evidence type="ECO:0000256" key="8">
    <source>
        <dbReference type="ARBA" id="ARBA00022568"/>
    </source>
</evidence>
<evidence type="ECO:0000313" key="29">
    <source>
        <dbReference type="EMBL" id="KFQ37044.1"/>
    </source>
</evidence>
<dbReference type="Gene3D" id="1.20.1110.10">
    <property type="entry name" value="Calcium-transporting ATPase, transmembrane domain"/>
    <property type="match status" value="1"/>
</dbReference>
<keyword evidence="30" id="KW-1185">Reference proteome</keyword>
<dbReference type="Gene3D" id="3.40.1110.10">
    <property type="entry name" value="Calcium-transporting ATPase, cytoplasmic domain N"/>
    <property type="match status" value="1"/>
</dbReference>
<protein>
    <recommendedName>
        <fullName evidence="24">Calcium-transporting ATPase type 2C member 2</fullName>
        <ecNumber evidence="4">7.2.2.10</ecNumber>
    </recommendedName>
    <alternativeName>
        <fullName evidence="26">Ca(2+)/Mn(2+)-ATPase 2C2</fullName>
    </alternativeName>
    <alternativeName>
        <fullName evidence="25">Secretory pathway Ca(2+)-transporting ATPase type 2</fullName>
    </alternativeName>
</protein>
<dbReference type="Pfam" id="PF00122">
    <property type="entry name" value="E1-E2_ATPase"/>
    <property type="match status" value="1"/>
</dbReference>
<evidence type="ECO:0000256" key="24">
    <source>
        <dbReference type="ARBA" id="ARBA00070963"/>
    </source>
</evidence>
<dbReference type="PANTHER" id="PTHR42861">
    <property type="entry name" value="CALCIUM-TRANSPORTING ATPASE"/>
    <property type="match status" value="1"/>
</dbReference>
<accession>A0A091RDM1</accession>
<comment type="subcellular location">
    <subcellularLocation>
        <location evidence="2">Basolateral cell membrane</location>
        <topology evidence="2">Multi-pass membrane protein</topology>
    </subcellularLocation>
    <subcellularLocation>
        <location evidence="1">Golgi apparatus</location>
        <location evidence="1">trans-Golgi network membrane</location>
        <topology evidence="1">Multi-pass membrane protein</topology>
    </subcellularLocation>
</comment>
<evidence type="ECO:0000256" key="9">
    <source>
        <dbReference type="ARBA" id="ARBA00022692"/>
    </source>
</evidence>
<evidence type="ECO:0000256" key="15">
    <source>
        <dbReference type="ARBA" id="ARBA00022967"/>
    </source>
</evidence>
<evidence type="ECO:0000256" key="13">
    <source>
        <dbReference type="ARBA" id="ARBA00022840"/>
    </source>
</evidence>
<dbReference type="PRINTS" id="PR00119">
    <property type="entry name" value="CATATPASE"/>
</dbReference>
<dbReference type="EC" id="7.2.2.10" evidence="4"/>
<dbReference type="InterPro" id="IPR023214">
    <property type="entry name" value="HAD_sf"/>
</dbReference>
<dbReference type="SFLD" id="SFLDS00003">
    <property type="entry name" value="Haloacid_Dehalogenase"/>
    <property type="match status" value="1"/>
</dbReference>
<dbReference type="GO" id="GO:0005794">
    <property type="term" value="C:Golgi apparatus"/>
    <property type="evidence" value="ECO:0007669"/>
    <property type="project" value="UniProtKB-SubCell"/>
</dbReference>
<dbReference type="InterPro" id="IPR044492">
    <property type="entry name" value="P_typ_ATPase_HD_dom"/>
</dbReference>
<reference evidence="29 30" key="1">
    <citation type="submission" date="2014-04" db="EMBL/GenBank/DDBJ databases">
        <title>Genome evolution of avian class.</title>
        <authorList>
            <person name="Zhang G."/>
            <person name="Li C."/>
        </authorList>
    </citation>
    <scope>NUCLEOTIDE SEQUENCE [LARGE SCALE GENOMIC DNA]</scope>
    <source>
        <strain evidence="29">BGI_N332</strain>
    </source>
</reference>
<dbReference type="Pfam" id="PF00690">
    <property type="entry name" value="Cation_ATPase_N"/>
    <property type="match status" value="1"/>
</dbReference>
<feature type="domain" description="Cation-transporting P-type ATPase N-terminal" evidence="28">
    <location>
        <begin position="21"/>
        <end position="95"/>
    </location>
</feature>
<feature type="non-terminal residue" evidence="29">
    <location>
        <position position="901"/>
    </location>
</feature>
<comment type="catalytic activity">
    <reaction evidence="20">
        <text>Ca(2+)(in) + ATP + H2O = Ca(2+)(out) + ADP + phosphate + H(+)</text>
        <dbReference type="Rhea" id="RHEA:18105"/>
        <dbReference type="ChEBI" id="CHEBI:15377"/>
        <dbReference type="ChEBI" id="CHEBI:15378"/>
        <dbReference type="ChEBI" id="CHEBI:29108"/>
        <dbReference type="ChEBI" id="CHEBI:30616"/>
        <dbReference type="ChEBI" id="CHEBI:43474"/>
        <dbReference type="ChEBI" id="CHEBI:456216"/>
        <dbReference type="EC" id="7.2.2.10"/>
    </reaction>
    <physiologicalReaction direction="left-to-right" evidence="20">
        <dbReference type="Rhea" id="RHEA:18106"/>
    </physiologicalReaction>
</comment>
<dbReference type="SFLD" id="SFLDF00027">
    <property type="entry name" value="p-type_atpase"/>
    <property type="match status" value="1"/>
</dbReference>
<keyword evidence="15" id="KW-1278">Translocase</keyword>
<feature type="transmembrane region" description="Helical" evidence="27">
    <location>
        <begin position="868"/>
        <end position="886"/>
    </location>
</feature>
<keyword evidence="14" id="KW-0460">Magnesium</keyword>
<evidence type="ECO:0000256" key="10">
    <source>
        <dbReference type="ARBA" id="ARBA00022723"/>
    </source>
</evidence>
<comment type="subunit">
    <text evidence="23">Interacts (via N-terminus) with ORAI1 (via N- and C-termini); this interaction regulates Ca(2+) influx at the plasma membrane.</text>
</comment>
<dbReference type="Pfam" id="PF00689">
    <property type="entry name" value="Cation_ATPase_C"/>
    <property type="match status" value="1"/>
</dbReference>
<sequence length="901" mass="98628">EECELKIIEQEKEVTVLPPKDACKCQKEDLAKALNVDLQTGLSEFSVLQRRLKHGWNEFSVENTEPIWKKYLDQFKNPLILLLLASALVSVITKEYEDAASIAMAVLIVVTVAFIQEYRSEKSLEELNKLVPPECNCLREGKLQHLLARELVPGDIIYLSVGDRVPADLRLIEVTDLLVDESSFTGEAEPCNKTDGVLLEAGDITTLSNVVFMGTLVRYGKGKGVVIGTGENSQFGEVFKMMQAEETPKTPLQKSMDRLGKQLTLFSFGIIGLIMLIGWLQGKRLLSMFTIGVSLAVAAIPEGLPIVVTVTLVLGVLRMAKKRVIVKKLPIVETLGCCNVICSDKTGTLTANEMTVTQLVTSDGFQAEVSGVGYNGEGHVHLLPSKEILKEFSNVSVGKLVEAGCVVNNAIIRKNSVMGQPTEGALIALAMKMELADIKDIYVRKKEIPFSSEQKWMAVKCMLKNQDQEDIYFMKGAFEEVIQYCTLYNSGGISLSLTPQQKAFYQQEEKRMGSSGLRVLALASGPELGKLTFLGLVGIIDPPRAGVREAVQVLLESGVSVKMITGDALETAVAIGQNIGLCNGKLKAMSGEELDQLAEAELSSTVKNVSIFFRTSPKHKLKIIKALQRAGAVVSMTGDGVNDAVALKSADIGIAMGQAGTDVSKEAANMILVDDDFSTVMNAIEEGKGIFYNIKNFVRFQLSTSISALSLITLSTVLNLPNPLNAMQILWINIIMDGPPAQSLGVEPVDRDTIKQPPRCITDTILSKSLILKIFMSAIIIISGTLFVFWKENPKGGITPRTTTMTFTCFVFFDLFNALTCRSQTKLIFEIGFFRNRMFLYSVLGSFLGQLAVIYVPPLQKIFQTEKLGVLDLLFLTGLASSVFVVSELVKLCEKRCCQPK</sequence>
<dbReference type="InterPro" id="IPR004014">
    <property type="entry name" value="ATPase_P-typ_cation-transptr_N"/>
</dbReference>
<dbReference type="InterPro" id="IPR018303">
    <property type="entry name" value="ATPase_P-typ_P_site"/>
</dbReference>
<keyword evidence="17" id="KW-0333">Golgi apparatus</keyword>
<dbReference type="InterPro" id="IPR023298">
    <property type="entry name" value="ATPase_P-typ_TM_dom_sf"/>
</dbReference>
<dbReference type="SUPFAM" id="SSF81653">
    <property type="entry name" value="Calcium ATPase, transduction domain A"/>
    <property type="match status" value="1"/>
</dbReference>
<dbReference type="GO" id="GO:0016323">
    <property type="term" value="C:basolateral plasma membrane"/>
    <property type="evidence" value="ECO:0007669"/>
    <property type="project" value="UniProtKB-SubCell"/>
</dbReference>
<evidence type="ECO:0000256" key="26">
    <source>
        <dbReference type="ARBA" id="ARBA00083166"/>
    </source>
</evidence>
<dbReference type="GO" id="GO:0005524">
    <property type="term" value="F:ATP binding"/>
    <property type="evidence" value="ECO:0007669"/>
    <property type="project" value="UniProtKB-KW"/>
</dbReference>
<comment type="similarity">
    <text evidence="3">Belongs to the cation transport ATPase (P-type) (TC 3.A.3) family. Type IIA subfamily.</text>
</comment>
<evidence type="ECO:0000256" key="22">
    <source>
        <dbReference type="ARBA" id="ARBA00054616"/>
    </source>
</evidence>
<evidence type="ECO:0000256" key="18">
    <source>
        <dbReference type="ARBA" id="ARBA00023065"/>
    </source>
</evidence>
<feature type="transmembrane region" description="Helical" evidence="27">
    <location>
        <begin position="263"/>
        <end position="282"/>
    </location>
</feature>
<feature type="non-terminal residue" evidence="29">
    <location>
        <position position="1"/>
    </location>
</feature>
<evidence type="ECO:0000256" key="27">
    <source>
        <dbReference type="SAM" id="Phobius"/>
    </source>
</evidence>
<evidence type="ECO:0000313" key="30">
    <source>
        <dbReference type="Proteomes" id="UP000053369"/>
    </source>
</evidence>
<dbReference type="InterPro" id="IPR059000">
    <property type="entry name" value="ATPase_P-type_domA"/>
</dbReference>
<dbReference type="SFLD" id="SFLDG00002">
    <property type="entry name" value="C1.7:_P-type_atpase_like"/>
    <property type="match status" value="1"/>
</dbReference>
<feature type="transmembrane region" description="Helical" evidence="27">
    <location>
        <begin position="770"/>
        <end position="790"/>
    </location>
</feature>
<dbReference type="CDD" id="cd02085">
    <property type="entry name" value="P-type_ATPase_SPCA"/>
    <property type="match status" value="1"/>
</dbReference>
<feature type="transmembrane region" description="Helical" evidence="27">
    <location>
        <begin position="802"/>
        <end position="819"/>
    </location>
</feature>
<dbReference type="NCBIfam" id="TIGR01522">
    <property type="entry name" value="ATPase-IIA2_Ca"/>
    <property type="match status" value="1"/>
</dbReference>
<dbReference type="InterPro" id="IPR006413">
    <property type="entry name" value="P-type_ATPase_IIA_PMR1"/>
</dbReference>
<evidence type="ECO:0000256" key="6">
    <source>
        <dbReference type="ARBA" id="ARBA00022475"/>
    </source>
</evidence>
<dbReference type="Proteomes" id="UP000053369">
    <property type="component" value="Unassembled WGS sequence"/>
</dbReference>
<dbReference type="FunFam" id="3.40.50.1000:FF:000028">
    <property type="entry name" value="Calcium-transporting P-type ATPase, putative"/>
    <property type="match status" value="1"/>
</dbReference>
<dbReference type="InterPro" id="IPR008250">
    <property type="entry name" value="ATPase_P-typ_transduc_dom_A_sf"/>
</dbReference>
<proteinExistence type="inferred from homology"/>
<dbReference type="AlphaFoldDB" id="A0A091RDM1"/>
<evidence type="ECO:0000256" key="19">
    <source>
        <dbReference type="ARBA" id="ARBA00023136"/>
    </source>
</evidence>
<dbReference type="FunFam" id="3.40.50.1000:FF:000001">
    <property type="entry name" value="Phospholipid-transporting ATPase IC"/>
    <property type="match status" value="1"/>
</dbReference>
<feature type="transmembrane region" description="Helical" evidence="27">
    <location>
        <begin position="839"/>
        <end position="856"/>
    </location>
</feature>
<organism evidence="29 30">
    <name type="scientific">Mesitornis unicolor</name>
    <name type="common">brown roatelo</name>
    <dbReference type="NCBI Taxonomy" id="54374"/>
    <lineage>
        <taxon>Eukaryota</taxon>
        <taxon>Metazoa</taxon>
        <taxon>Chordata</taxon>
        <taxon>Craniata</taxon>
        <taxon>Vertebrata</taxon>
        <taxon>Euteleostomi</taxon>
        <taxon>Archelosauria</taxon>
        <taxon>Archosauria</taxon>
        <taxon>Dinosauria</taxon>
        <taxon>Saurischia</taxon>
        <taxon>Theropoda</taxon>
        <taxon>Coelurosauria</taxon>
        <taxon>Aves</taxon>
        <taxon>Neognathae</taxon>
        <taxon>Neoaves</taxon>
        <taxon>Columbimorphae</taxon>
        <taxon>Mesitornithiformes</taxon>
        <taxon>Mesitornithidae</taxon>
        <taxon>Mesitornis</taxon>
    </lineage>
</organism>
<evidence type="ECO:0000256" key="11">
    <source>
        <dbReference type="ARBA" id="ARBA00022741"/>
    </source>
</evidence>
<evidence type="ECO:0000256" key="14">
    <source>
        <dbReference type="ARBA" id="ARBA00022842"/>
    </source>
</evidence>
<evidence type="ECO:0000256" key="25">
    <source>
        <dbReference type="ARBA" id="ARBA00077949"/>
    </source>
</evidence>
<keyword evidence="9 27" id="KW-0812">Transmembrane</keyword>
<name>A0A091RDM1_9AVES</name>
<dbReference type="InterPro" id="IPR006068">
    <property type="entry name" value="ATPase_P-typ_cation-transptr_C"/>
</dbReference>
<dbReference type="Pfam" id="PF13246">
    <property type="entry name" value="Cation_ATPase"/>
    <property type="match status" value="1"/>
</dbReference>
<dbReference type="GO" id="GO:0031090">
    <property type="term" value="C:organelle membrane"/>
    <property type="evidence" value="ECO:0007669"/>
    <property type="project" value="UniProtKB-ARBA"/>
</dbReference>
<keyword evidence="10" id="KW-0479">Metal-binding</keyword>
<keyword evidence="6" id="KW-1003">Cell membrane</keyword>
<evidence type="ECO:0000256" key="23">
    <source>
        <dbReference type="ARBA" id="ARBA00062966"/>
    </source>
</evidence>
<dbReference type="InterPro" id="IPR023299">
    <property type="entry name" value="ATPase_P-typ_cyto_dom_N"/>
</dbReference>
<evidence type="ECO:0000256" key="1">
    <source>
        <dbReference type="ARBA" id="ARBA00004166"/>
    </source>
</evidence>
<comment type="catalytic activity">
    <reaction evidence="21">
        <text>Mn(2+)(in) + ATP + H2O = Mn(2+)(out) + ADP + phosphate + H(+)</text>
        <dbReference type="Rhea" id="RHEA:66820"/>
        <dbReference type="ChEBI" id="CHEBI:15377"/>
        <dbReference type="ChEBI" id="CHEBI:15378"/>
        <dbReference type="ChEBI" id="CHEBI:29035"/>
        <dbReference type="ChEBI" id="CHEBI:30616"/>
        <dbReference type="ChEBI" id="CHEBI:43474"/>
        <dbReference type="ChEBI" id="CHEBI:456216"/>
    </reaction>
    <physiologicalReaction direction="left-to-right" evidence="21">
        <dbReference type="Rhea" id="RHEA:66821"/>
    </physiologicalReaction>
</comment>
<dbReference type="SMART" id="SM00831">
    <property type="entry name" value="Cation_ATPase_N"/>
    <property type="match status" value="1"/>
</dbReference>
<dbReference type="InterPro" id="IPR001757">
    <property type="entry name" value="P_typ_ATPase"/>
</dbReference>
<dbReference type="SUPFAM" id="SSF81660">
    <property type="entry name" value="Metal cation-transporting ATPase, ATP-binding domain N"/>
    <property type="match status" value="1"/>
</dbReference>
<keyword evidence="13" id="KW-0067">ATP-binding</keyword>
<keyword evidence="8" id="KW-0109">Calcium transport</keyword>
<evidence type="ECO:0000259" key="28">
    <source>
        <dbReference type="SMART" id="SM00831"/>
    </source>
</evidence>
<dbReference type="FunFam" id="2.70.150.10:FF:000008">
    <property type="entry name" value="Calcium-transporting ATPase"/>
    <property type="match status" value="1"/>
</dbReference>
<dbReference type="PROSITE" id="PS00154">
    <property type="entry name" value="ATPASE_E1_E2"/>
    <property type="match status" value="1"/>
</dbReference>
<dbReference type="GO" id="GO:0046872">
    <property type="term" value="F:metal ion binding"/>
    <property type="evidence" value="ECO:0007669"/>
    <property type="project" value="UniProtKB-KW"/>
</dbReference>
<gene>
    <name evidence="29" type="ORF">N332_14058</name>
</gene>
<dbReference type="SUPFAM" id="SSF81665">
    <property type="entry name" value="Calcium ATPase, transmembrane domain M"/>
    <property type="match status" value="1"/>
</dbReference>
<keyword evidence="12" id="KW-0106">Calcium</keyword>
<evidence type="ECO:0000256" key="21">
    <source>
        <dbReference type="ARBA" id="ARBA00047330"/>
    </source>
</evidence>
<evidence type="ECO:0000256" key="5">
    <source>
        <dbReference type="ARBA" id="ARBA00022448"/>
    </source>
</evidence>
<evidence type="ECO:0000256" key="2">
    <source>
        <dbReference type="ARBA" id="ARBA00004554"/>
    </source>
</evidence>
<evidence type="ECO:0000256" key="17">
    <source>
        <dbReference type="ARBA" id="ARBA00023034"/>
    </source>
</evidence>
<dbReference type="EMBL" id="KK813275">
    <property type="protein sequence ID" value="KFQ37044.1"/>
    <property type="molecule type" value="Genomic_DNA"/>
</dbReference>
<feature type="transmembrane region" description="Helical" evidence="27">
    <location>
        <begin position="288"/>
        <end position="317"/>
    </location>
</feature>
<keyword evidence="7" id="KW-0597">Phosphoprotein</keyword>
<evidence type="ECO:0000256" key="20">
    <source>
        <dbReference type="ARBA" id="ARBA00047282"/>
    </source>
</evidence>
<evidence type="ECO:0000256" key="4">
    <source>
        <dbReference type="ARBA" id="ARBA00012790"/>
    </source>
</evidence>
<dbReference type="Gene3D" id="3.40.50.1000">
    <property type="entry name" value="HAD superfamily/HAD-like"/>
    <property type="match status" value="1"/>
</dbReference>
<dbReference type="NCBIfam" id="TIGR01494">
    <property type="entry name" value="ATPase_P-type"/>
    <property type="match status" value="2"/>
</dbReference>
<keyword evidence="19 27" id="KW-0472">Membrane</keyword>
<keyword evidence="16 27" id="KW-1133">Transmembrane helix</keyword>
<comment type="function">
    <text evidence="22">ATP-driven pump that supplies the Golgi apparatus with Ca(2+) and Mn(2+) ions, both essential cofactors for processing and trafficking of newly synthesized proteins in the secretory pathway. Within a catalytic cycle, acquires Ca(2+) or Mn(2+) ions on the cytoplasmic side of the membrane and delivers them to the lumenal side. The transfer of ions across the membrane is coupled to ATP hydrolysis and is associated with a transient phosphorylation that shifts the pump conformation from inward-facing to outward-facing state. Induces Ca(2+) influx independently of its ATP-driven pump function. At the basolateral membrane of mammary epithelial cells, interacts with Ca(2+) channel ORAI1 and mediates Ca(2+) entry independently of the Ca(2+) content of endoplasmic reticulum or Golgi stores. May facilitate transepithelial transport of large quantities of Ca(2+) for milk secretion via activation of Ca(2+) influx channels at the plasma membrane and active Ca(2+) transport at the Golgi apparatus.</text>
</comment>
<dbReference type="GO" id="GO:0016887">
    <property type="term" value="F:ATP hydrolysis activity"/>
    <property type="evidence" value="ECO:0007669"/>
    <property type="project" value="InterPro"/>
</dbReference>
<dbReference type="Gene3D" id="2.70.150.10">
    <property type="entry name" value="Calcium-transporting ATPase, cytoplasmic transduction domain A"/>
    <property type="match status" value="1"/>
</dbReference>
<dbReference type="FunFam" id="3.40.1110.10:FF:000006">
    <property type="entry name" value="Calcium-transporting ATPase"/>
    <property type="match status" value="1"/>
</dbReference>
<evidence type="ECO:0000256" key="16">
    <source>
        <dbReference type="ARBA" id="ARBA00022989"/>
    </source>
</evidence>
<keyword evidence="18" id="KW-0406">Ion transport</keyword>
<dbReference type="PRINTS" id="PR00120">
    <property type="entry name" value="HATPASE"/>
</dbReference>
<dbReference type="GO" id="GO:0005388">
    <property type="term" value="F:P-type calcium transporter activity"/>
    <property type="evidence" value="ECO:0007669"/>
    <property type="project" value="UniProtKB-EC"/>
</dbReference>
<evidence type="ECO:0000256" key="7">
    <source>
        <dbReference type="ARBA" id="ARBA00022553"/>
    </source>
</evidence>
<evidence type="ECO:0000256" key="12">
    <source>
        <dbReference type="ARBA" id="ARBA00022837"/>
    </source>
</evidence>
<evidence type="ECO:0000256" key="3">
    <source>
        <dbReference type="ARBA" id="ARBA00005675"/>
    </source>
</evidence>
<keyword evidence="11" id="KW-0547">Nucleotide-binding</keyword>
<keyword evidence="5" id="KW-0813">Transport</keyword>
<dbReference type="InterPro" id="IPR036412">
    <property type="entry name" value="HAD-like_sf"/>
</dbReference>
<dbReference type="SUPFAM" id="SSF56784">
    <property type="entry name" value="HAD-like"/>
    <property type="match status" value="1"/>
</dbReference>